<evidence type="ECO:0000313" key="2">
    <source>
        <dbReference type="Proteomes" id="UP000507470"/>
    </source>
</evidence>
<reference evidence="1 2" key="1">
    <citation type="submission" date="2020-06" db="EMBL/GenBank/DDBJ databases">
        <authorList>
            <person name="Li R."/>
            <person name="Bekaert M."/>
        </authorList>
    </citation>
    <scope>NUCLEOTIDE SEQUENCE [LARGE SCALE GENOMIC DNA]</scope>
    <source>
        <strain evidence="2">wild</strain>
    </source>
</reference>
<sequence length="197" mass="21879">MSPVTRIVTKGTSCSKISSESIEAICNAIPPIPAIETVSCSLDTFEQFKYRTFNYTAIECSSNTDQGQITLDYKEEDDNDSLIFDQVEYNVNDTADVSINDPLPTQDTGKGTPCILVIKVKMMNRNILRHAPTPAPRRSKRTTTQPNWMKSGEFIMAQQSNWLAKAEFLKGLAMSGMFPSAEKDIGRALVKIVTENT</sequence>
<protein>
    <submittedName>
        <fullName evidence="1">Uncharacterized protein</fullName>
    </submittedName>
</protein>
<dbReference type="EMBL" id="CACVKT020006543">
    <property type="protein sequence ID" value="CAC5402608.1"/>
    <property type="molecule type" value="Genomic_DNA"/>
</dbReference>
<dbReference type="AlphaFoldDB" id="A0A6J8D1L2"/>
<dbReference type="Proteomes" id="UP000507470">
    <property type="component" value="Unassembled WGS sequence"/>
</dbReference>
<keyword evidence="2" id="KW-1185">Reference proteome</keyword>
<organism evidence="1 2">
    <name type="scientific">Mytilus coruscus</name>
    <name type="common">Sea mussel</name>
    <dbReference type="NCBI Taxonomy" id="42192"/>
    <lineage>
        <taxon>Eukaryota</taxon>
        <taxon>Metazoa</taxon>
        <taxon>Spiralia</taxon>
        <taxon>Lophotrochozoa</taxon>
        <taxon>Mollusca</taxon>
        <taxon>Bivalvia</taxon>
        <taxon>Autobranchia</taxon>
        <taxon>Pteriomorphia</taxon>
        <taxon>Mytilida</taxon>
        <taxon>Mytiloidea</taxon>
        <taxon>Mytilidae</taxon>
        <taxon>Mytilinae</taxon>
        <taxon>Mytilus</taxon>
    </lineage>
</organism>
<accession>A0A6J8D1L2</accession>
<name>A0A6J8D1L2_MYTCO</name>
<evidence type="ECO:0000313" key="1">
    <source>
        <dbReference type="EMBL" id="CAC5402608.1"/>
    </source>
</evidence>
<gene>
    <name evidence="1" type="ORF">MCOR_36541</name>
</gene>
<proteinExistence type="predicted"/>